<keyword evidence="2" id="KW-1185">Reference proteome</keyword>
<evidence type="ECO:0000313" key="2">
    <source>
        <dbReference type="Proteomes" id="UP001237780"/>
    </source>
</evidence>
<organism evidence="1 2">
    <name type="scientific">Phyllobacterium ifriqiyense</name>
    <dbReference type="NCBI Taxonomy" id="314238"/>
    <lineage>
        <taxon>Bacteria</taxon>
        <taxon>Pseudomonadati</taxon>
        <taxon>Pseudomonadota</taxon>
        <taxon>Alphaproteobacteria</taxon>
        <taxon>Hyphomicrobiales</taxon>
        <taxon>Phyllobacteriaceae</taxon>
        <taxon>Phyllobacterium</taxon>
    </lineage>
</organism>
<protein>
    <submittedName>
        <fullName evidence="1">Uncharacterized protein</fullName>
    </submittedName>
</protein>
<gene>
    <name evidence="1" type="ORF">QFZ34_002109</name>
</gene>
<accession>A0ABU0S838</accession>
<dbReference type="EMBL" id="JAUSZT010000003">
    <property type="protein sequence ID" value="MDQ0996927.1"/>
    <property type="molecule type" value="Genomic_DNA"/>
</dbReference>
<comment type="caution">
    <text evidence="1">The sequence shown here is derived from an EMBL/GenBank/DDBJ whole genome shotgun (WGS) entry which is preliminary data.</text>
</comment>
<dbReference type="RefSeq" id="WP_307280294.1">
    <property type="nucleotide sequence ID" value="NZ_JAUSZT010000003.1"/>
</dbReference>
<proteinExistence type="predicted"/>
<name>A0ABU0S838_9HYPH</name>
<sequence>MSQTAIEAAFHKASNAYWESAVLSETSPDRLKAACLAYAAALANTQGGVKECPHEAYLGHCVHCNAPFVDGRAVVKPAALTNTQGGVKGWQSEAKAQAAALSERAGIDMDDFDLFVADLESTLIKFAEWTHNKPHILSAITLQGEPVGESPATPEIKWKRTEQGYTSKDGRFTITKSQGRAYTRGPFRNWWSVRDIQDDAGHNDLPSLIEAKQWAEKRI</sequence>
<dbReference type="Proteomes" id="UP001237780">
    <property type="component" value="Unassembled WGS sequence"/>
</dbReference>
<evidence type="ECO:0000313" key="1">
    <source>
        <dbReference type="EMBL" id="MDQ0996927.1"/>
    </source>
</evidence>
<reference evidence="1 2" key="1">
    <citation type="submission" date="2023-07" db="EMBL/GenBank/DDBJ databases">
        <title>Comparative genomics of wheat-associated soil bacteria to identify genetic determinants of phenazine resistance.</title>
        <authorList>
            <person name="Mouncey N."/>
        </authorList>
    </citation>
    <scope>NUCLEOTIDE SEQUENCE [LARGE SCALE GENOMIC DNA]</scope>
    <source>
        <strain evidence="1 2">W4I11</strain>
    </source>
</reference>